<keyword evidence="4" id="KW-0472">Membrane</keyword>
<dbReference type="InterPro" id="IPR051500">
    <property type="entry name" value="cTAGE_MIA/OTOR"/>
</dbReference>
<evidence type="ECO:0000256" key="2">
    <source>
        <dbReference type="SAM" id="Coils"/>
    </source>
</evidence>
<feature type="signal peptide" evidence="5">
    <location>
        <begin position="1"/>
        <end position="20"/>
    </location>
</feature>
<dbReference type="Proteomes" id="UP001046870">
    <property type="component" value="Chromosome 20"/>
</dbReference>
<sequence>MTRLLWSVSIFTLLFQLSHIGLPQFFIKKCYLAVCEEEDSQVFEPDPQFLNFDPGSGSRSETGTESKTDFIHTGRRDLKGLASIHPGKTQNSPKATMEQSSSTDGPAWDSSNMDISKCLHIAQEHLDNYTRMIISSISKEWQPKPTFSGLPWYTVVIIVLIDIIIFFTFLWRTMHAVNTTLSSLKGENDQQERKYQQLEEQVKMLKQDREALNNEKWQLKEHVKLLQQILHLNELCQDNSNTGQQKLDSEHHESETQMKEALRIQKHKMQEMERQHLKTEALLNTKIALEEKRVQENWINTCVAERALEAERKETASLREQLMEALTKLAHIRSPVFLPATVSFDQEMTNLSKGGSAMQTSSGSALDESEITTFFSVSGEVDRYKEKLQASENMVQQLEEHIQKLECDKASLHSEKQYMDNLIAIMQEKLAIMDDLCQQKDKALQEKLAQEQLEQHEKDIRAAGPKEEIRAFKQRIQEIEGKHHKTEADLKSKIEFHKKQAEQNRISALVSERALLLERRETESLRKKLVEVSAKLAGYQGLLSEPTASCSAQQIPPARKGVPKKSDLDELTNSTPEALDKERSSFMKKLLAEECELQQPQDKNSTNTLEQERATSKDKCHLKMQIKSLQHKLNKMKEMFQ</sequence>
<evidence type="ECO:0000256" key="3">
    <source>
        <dbReference type="SAM" id="MobiDB-lite"/>
    </source>
</evidence>
<comment type="caution">
    <text evidence="7">The sequence shown here is derived from an EMBL/GenBank/DDBJ whole genome shotgun (WGS) entry which is preliminary data.</text>
</comment>
<keyword evidence="4" id="KW-1133">Transmembrane helix</keyword>
<accession>A0A9D3PFI3</accession>
<feature type="coiled-coil region" evidence="2">
    <location>
        <begin position="381"/>
        <end position="415"/>
    </location>
</feature>
<dbReference type="OrthoDB" id="8963646at2759"/>
<feature type="domain" description="Nuclear pore complex interacting protein N-terminal" evidence="6">
    <location>
        <begin position="133"/>
        <end position="304"/>
    </location>
</feature>
<dbReference type="EMBL" id="JAFDVH010000020">
    <property type="protein sequence ID" value="KAG7459005.1"/>
    <property type="molecule type" value="Genomic_DNA"/>
</dbReference>
<dbReference type="PANTHER" id="PTHR23158">
    <property type="entry name" value="MELANOMA INHIBITORY ACTIVITY-RELATED"/>
    <property type="match status" value="1"/>
</dbReference>
<feature type="compositionally biased region" description="Basic and acidic residues" evidence="3">
    <location>
        <begin position="610"/>
        <end position="619"/>
    </location>
</feature>
<feature type="coiled-coil region" evidence="2">
    <location>
        <begin position="181"/>
        <end position="222"/>
    </location>
</feature>
<feature type="transmembrane region" description="Helical" evidence="4">
    <location>
        <begin position="150"/>
        <end position="171"/>
    </location>
</feature>
<keyword evidence="1 2" id="KW-0175">Coiled coil</keyword>
<dbReference type="InterPro" id="IPR054697">
    <property type="entry name" value="NPIP_N"/>
</dbReference>
<evidence type="ECO:0000256" key="4">
    <source>
        <dbReference type="SAM" id="Phobius"/>
    </source>
</evidence>
<feature type="compositionally biased region" description="Polar residues" evidence="3">
    <location>
        <begin position="598"/>
        <end position="609"/>
    </location>
</feature>
<dbReference type="GO" id="GO:0070971">
    <property type="term" value="C:endoplasmic reticulum exit site"/>
    <property type="evidence" value="ECO:0007669"/>
    <property type="project" value="TreeGrafter"/>
</dbReference>
<evidence type="ECO:0000259" key="6">
    <source>
        <dbReference type="Pfam" id="PF06409"/>
    </source>
</evidence>
<keyword evidence="8" id="KW-1185">Reference proteome</keyword>
<dbReference type="PANTHER" id="PTHR23158:SF54">
    <property type="entry name" value="TRANSPORT AND GOLGI ORGANIZATION PROTEIN 1 HOMOLOG"/>
    <property type="match status" value="1"/>
</dbReference>
<feature type="region of interest" description="Disordered" evidence="3">
    <location>
        <begin position="82"/>
        <end position="107"/>
    </location>
</feature>
<organism evidence="7 8">
    <name type="scientific">Megalops atlanticus</name>
    <name type="common">Tarpon</name>
    <name type="synonym">Clupea gigantea</name>
    <dbReference type="NCBI Taxonomy" id="7932"/>
    <lineage>
        <taxon>Eukaryota</taxon>
        <taxon>Metazoa</taxon>
        <taxon>Chordata</taxon>
        <taxon>Craniata</taxon>
        <taxon>Vertebrata</taxon>
        <taxon>Euteleostomi</taxon>
        <taxon>Actinopterygii</taxon>
        <taxon>Neopterygii</taxon>
        <taxon>Teleostei</taxon>
        <taxon>Elopiformes</taxon>
        <taxon>Megalopidae</taxon>
        <taxon>Megalops</taxon>
    </lineage>
</organism>
<evidence type="ECO:0000313" key="7">
    <source>
        <dbReference type="EMBL" id="KAG7459005.1"/>
    </source>
</evidence>
<proteinExistence type="predicted"/>
<gene>
    <name evidence="7" type="ORF">MATL_G00226670</name>
</gene>
<reference evidence="7" key="1">
    <citation type="submission" date="2021-01" db="EMBL/GenBank/DDBJ databases">
        <authorList>
            <person name="Zahm M."/>
            <person name="Roques C."/>
            <person name="Cabau C."/>
            <person name="Klopp C."/>
            <person name="Donnadieu C."/>
            <person name="Jouanno E."/>
            <person name="Lampietro C."/>
            <person name="Louis A."/>
            <person name="Herpin A."/>
            <person name="Echchiki A."/>
            <person name="Berthelot C."/>
            <person name="Parey E."/>
            <person name="Roest-Crollius H."/>
            <person name="Braasch I."/>
            <person name="Postlethwait J."/>
            <person name="Bobe J."/>
            <person name="Montfort J."/>
            <person name="Bouchez O."/>
            <person name="Begum T."/>
            <person name="Mejri S."/>
            <person name="Adams A."/>
            <person name="Chen W.-J."/>
            <person name="Guiguen Y."/>
        </authorList>
    </citation>
    <scope>NUCLEOTIDE SEQUENCE</scope>
    <source>
        <strain evidence="7">YG-15Mar2019-1</strain>
        <tissue evidence="7">Brain</tissue>
    </source>
</reference>
<feature type="chain" id="PRO_5038952828" description="Nuclear pore complex interacting protein N-terminal domain-containing protein" evidence="5">
    <location>
        <begin position="21"/>
        <end position="641"/>
    </location>
</feature>
<protein>
    <recommendedName>
        <fullName evidence="6">Nuclear pore complex interacting protein N-terminal domain-containing protein</fullName>
    </recommendedName>
</protein>
<dbReference type="GO" id="GO:0035459">
    <property type="term" value="P:vesicle cargo loading"/>
    <property type="evidence" value="ECO:0007669"/>
    <property type="project" value="TreeGrafter"/>
</dbReference>
<dbReference type="GO" id="GO:0005789">
    <property type="term" value="C:endoplasmic reticulum membrane"/>
    <property type="evidence" value="ECO:0007669"/>
    <property type="project" value="TreeGrafter"/>
</dbReference>
<evidence type="ECO:0000256" key="5">
    <source>
        <dbReference type="SAM" id="SignalP"/>
    </source>
</evidence>
<dbReference type="AlphaFoldDB" id="A0A9D3PFI3"/>
<feature type="region of interest" description="Disordered" evidence="3">
    <location>
        <begin position="547"/>
        <end position="575"/>
    </location>
</feature>
<keyword evidence="5" id="KW-0732">Signal</keyword>
<name>A0A9D3PFI3_MEGAT</name>
<feature type="region of interest" description="Disordered" evidence="3">
    <location>
        <begin position="595"/>
        <end position="619"/>
    </location>
</feature>
<evidence type="ECO:0000256" key="1">
    <source>
        <dbReference type="ARBA" id="ARBA00023054"/>
    </source>
</evidence>
<dbReference type="GO" id="GO:0009306">
    <property type="term" value="P:protein secretion"/>
    <property type="evidence" value="ECO:0007669"/>
    <property type="project" value="TreeGrafter"/>
</dbReference>
<evidence type="ECO:0000313" key="8">
    <source>
        <dbReference type="Proteomes" id="UP001046870"/>
    </source>
</evidence>
<dbReference type="Pfam" id="PF06409">
    <property type="entry name" value="NPIP"/>
    <property type="match status" value="1"/>
</dbReference>
<feature type="region of interest" description="Disordered" evidence="3">
    <location>
        <begin position="46"/>
        <end position="69"/>
    </location>
</feature>
<feature type="compositionally biased region" description="Polar residues" evidence="3">
    <location>
        <begin position="88"/>
        <end position="107"/>
    </location>
</feature>
<dbReference type="GO" id="GO:0006888">
    <property type="term" value="P:endoplasmic reticulum to Golgi vesicle-mediated transport"/>
    <property type="evidence" value="ECO:0007669"/>
    <property type="project" value="TreeGrafter"/>
</dbReference>
<keyword evidence="4" id="KW-0812">Transmembrane</keyword>